<keyword evidence="4" id="KW-1185">Reference proteome</keyword>
<evidence type="ECO:0000313" key="4">
    <source>
        <dbReference type="Proteomes" id="UP000317593"/>
    </source>
</evidence>
<dbReference type="InterPro" id="IPR025668">
    <property type="entry name" value="Tnp_DDE_dom"/>
</dbReference>
<proteinExistence type="predicted"/>
<evidence type="ECO:0000313" key="3">
    <source>
        <dbReference type="EMBL" id="SMO95215.1"/>
    </source>
</evidence>
<name>A0A521FGG7_9BACT</name>
<feature type="region of interest" description="Disordered" evidence="1">
    <location>
        <begin position="1"/>
        <end position="33"/>
    </location>
</feature>
<accession>A0A521FGG7</accession>
<protein>
    <submittedName>
        <fullName evidence="3">Transposase DDE domain-containing protein</fullName>
    </submittedName>
</protein>
<feature type="domain" description="Transposase DDE" evidence="2">
    <location>
        <begin position="34"/>
        <end position="97"/>
    </location>
</feature>
<sequence>MNPYLATGRRKHNPRWDERRADPGPPPDDPSPVEAMAWRLQTPEGKDFYGQRKATVETVFGIIKQVLGFRQFSLRGLRKAAGEWNLVQCAYNLKRMHALAG</sequence>
<dbReference type="Proteomes" id="UP000317593">
    <property type="component" value="Unassembled WGS sequence"/>
</dbReference>
<gene>
    <name evidence="3" type="ORF">SAMN06265218_1352</name>
</gene>
<dbReference type="EMBL" id="FXTH01000035">
    <property type="protein sequence ID" value="SMO95215.1"/>
    <property type="molecule type" value="Genomic_DNA"/>
</dbReference>
<reference evidence="3 4" key="1">
    <citation type="submission" date="2017-05" db="EMBL/GenBank/DDBJ databases">
        <authorList>
            <person name="Varghese N."/>
            <person name="Submissions S."/>
        </authorList>
    </citation>
    <scope>NUCLEOTIDE SEQUENCE [LARGE SCALE GENOMIC DNA]</scope>
    <source>
        <strain evidence="3 4">DSM 21194</strain>
    </source>
</reference>
<evidence type="ECO:0000256" key="1">
    <source>
        <dbReference type="SAM" id="MobiDB-lite"/>
    </source>
</evidence>
<dbReference type="PANTHER" id="PTHR33408">
    <property type="entry name" value="TRANSPOSASE"/>
    <property type="match status" value="1"/>
</dbReference>
<dbReference type="Pfam" id="PF13751">
    <property type="entry name" value="DDE_Tnp_1_6"/>
    <property type="match status" value="1"/>
</dbReference>
<organism evidence="3 4">
    <name type="scientific">Fodinibius sediminis</name>
    <dbReference type="NCBI Taxonomy" id="1214077"/>
    <lineage>
        <taxon>Bacteria</taxon>
        <taxon>Pseudomonadati</taxon>
        <taxon>Balneolota</taxon>
        <taxon>Balneolia</taxon>
        <taxon>Balneolales</taxon>
        <taxon>Balneolaceae</taxon>
        <taxon>Fodinibius</taxon>
    </lineage>
</organism>
<dbReference type="AlphaFoldDB" id="A0A521FGG7"/>
<evidence type="ECO:0000259" key="2">
    <source>
        <dbReference type="Pfam" id="PF13751"/>
    </source>
</evidence>